<dbReference type="InterPro" id="IPR038351">
    <property type="entry name" value="MCD_N_sf"/>
</dbReference>
<evidence type="ECO:0000313" key="4">
    <source>
        <dbReference type="Proteomes" id="UP001060414"/>
    </source>
</evidence>
<dbReference type="Gene3D" id="3.40.630.150">
    <property type="entry name" value="Malonyl-CoA decarboxylase, catalytic domain"/>
    <property type="match status" value="1"/>
</dbReference>
<dbReference type="PANTHER" id="PTHR28641">
    <property type="match status" value="1"/>
</dbReference>
<dbReference type="Pfam" id="PF05292">
    <property type="entry name" value="MCD"/>
    <property type="match status" value="1"/>
</dbReference>
<keyword evidence="4" id="KW-1185">Reference proteome</keyword>
<sequence>MAAPQVFRHALDNLNRLWRGIAAPFAEDEQQIVFAPQLSEDDARRLSELIRQCLEGRGGEVSARARAARLGRLYLGLDAHGKQRFLSTLAREFPADRAQLNEAATALARAEDDDAYLTAEEELRARLLSPRLRLLKHFNALPQGVKFLIDLRADLLRWTDGDIWLRSLDRELRQLLATWFDSGFLELRRITWDSPAALLEKLIAYEAVHEIRSWEDLRNRLESDRRCYAFFHPAMPDEPLIFIEVALVEGLADSIQELLDPQAPVTDLQEADTAIFYSISNAQKGLRGISFGDFLIKQVVDDLRHDLPQLKSFATLSPIPGLRRWLAQALEAADLDPGLRRLQQALDAAAERLGTPSNLAAVMDSPNWWEDAQLAELLREPLELLCLRYFHERRTDGLPLDPVERFHLGNGARIEKLDWLGDRSPKGMRQSCGLMVNYLYRLEDIEKNHEAFVGEKHIVTAKRLKHQLDLLEGDKGGPLRRLLKGRS</sequence>
<dbReference type="InterPro" id="IPR035372">
    <property type="entry name" value="MCD_N"/>
</dbReference>
<dbReference type="InterPro" id="IPR007956">
    <property type="entry name" value="Malonyl_CoA_deC_C"/>
</dbReference>
<dbReference type="InterPro" id="IPR038917">
    <property type="entry name" value="Malonyl_CoA_deC"/>
</dbReference>
<dbReference type="RefSeq" id="WP_260746267.1">
    <property type="nucleotide sequence ID" value="NZ_CP092109.1"/>
</dbReference>
<dbReference type="Gene3D" id="1.20.140.90">
    <property type="entry name" value="Malonyl-CoA decarboxylase, oligemerization domain"/>
    <property type="match status" value="1"/>
</dbReference>
<protein>
    <submittedName>
        <fullName evidence="3">Malonyl-CoA decarboxylase</fullName>
    </submittedName>
</protein>
<proteinExistence type="predicted"/>
<evidence type="ECO:0000259" key="1">
    <source>
        <dbReference type="Pfam" id="PF05292"/>
    </source>
</evidence>
<reference evidence="3" key="1">
    <citation type="journal article" date="2022" name="Environ. Microbiol.">
        <title>Geoalkalibacter halelectricus SAP #1 sp. nov. possessing extracellular electron transfer and mineral#reducing capabilities from a haloalkaline environment.</title>
        <authorList>
            <person name="Yadav S."/>
            <person name="Singh R."/>
            <person name="Sundharam S.S."/>
            <person name="Chaudhary S."/>
            <person name="Krishnamurthi S."/>
            <person name="Patil S.A."/>
        </authorList>
    </citation>
    <scope>NUCLEOTIDE SEQUENCE</scope>
    <source>
        <strain evidence="3">SAP-1</strain>
    </source>
</reference>
<gene>
    <name evidence="3" type="ORF">L9S41_09400</name>
</gene>
<dbReference type="EMBL" id="CP092109">
    <property type="protein sequence ID" value="UWZ77919.1"/>
    <property type="molecule type" value="Genomic_DNA"/>
</dbReference>
<dbReference type="Proteomes" id="UP001060414">
    <property type="component" value="Chromosome"/>
</dbReference>
<feature type="domain" description="Malonyl-CoA decarboxylase N-terminal" evidence="2">
    <location>
        <begin position="93"/>
        <end position="180"/>
    </location>
</feature>
<evidence type="ECO:0000259" key="2">
    <source>
        <dbReference type="Pfam" id="PF17408"/>
    </source>
</evidence>
<dbReference type="Pfam" id="PF17408">
    <property type="entry name" value="MCD_N"/>
    <property type="match status" value="1"/>
</dbReference>
<name>A0ABY5ZGC0_9BACT</name>
<feature type="domain" description="Malonyl-CoA decarboxylase C-terminal" evidence="1">
    <location>
        <begin position="183"/>
        <end position="440"/>
    </location>
</feature>
<dbReference type="PANTHER" id="PTHR28641:SF1">
    <property type="entry name" value="MALONYL-COA DECARBOXYLASE, MITOCHONDRIAL"/>
    <property type="match status" value="1"/>
</dbReference>
<organism evidence="3 4">
    <name type="scientific">Geoalkalibacter halelectricus</name>
    <dbReference type="NCBI Taxonomy" id="2847045"/>
    <lineage>
        <taxon>Bacteria</taxon>
        <taxon>Pseudomonadati</taxon>
        <taxon>Thermodesulfobacteriota</taxon>
        <taxon>Desulfuromonadia</taxon>
        <taxon>Desulfuromonadales</taxon>
        <taxon>Geoalkalibacteraceae</taxon>
        <taxon>Geoalkalibacter</taxon>
    </lineage>
</organism>
<evidence type="ECO:0000313" key="3">
    <source>
        <dbReference type="EMBL" id="UWZ77919.1"/>
    </source>
</evidence>
<accession>A0ABY5ZGC0</accession>
<dbReference type="InterPro" id="IPR042303">
    <property type="entry name" value="Malonyl_CoA_deC_C_sf"/>
</dbReference>